<evidence type="ECO:0000313" key="1">
    <source>
        <dbReference type="EMBL" id="KAI4865430.1"/>
    </source>
</evidence>
<protein>
    <submittedName>
        <fullName evidence="1">Terpene synthase family protein</fullName>
    </submittedName>
</protein>
<proteinExistence type="predicted"/>
<comment type="caution">
    <text evidence="1">The sequence shown here is derived from an EMBL/GenBank/DDBJ whole genome shotgun (WGS) entry which is preliminary data.</text>
</comment>
<name>A0ACB9Z361_9PEZI</name>
<gene>
    <name evidence="1" type="ORF">F4820DRAFT_469807</name>
</gene>
<accession>A0ACB9Z361</accession>
<dbReference type="EMBL" id="MU393472">
    <property type="protein sequence ID" value="KAI4865430.1"/>
    <property type="molecule type" value="Genomic_DNA"/>
</dbReference>
<reference evidence="1 2" key="1">
    <citation type="journal article" date="2022" name="New Phytol.">
        <title>Ecological generalism drives hyperdiversity of secondary metabolite gene clusters in xylarialean endophytes.</title>
        <authorList>
            <person name="Franco M.E.E."/>
            <person name="Wisecaver J.H."/>
            <person name="Arnold A.E."/>
            <person name="Ju Y.M."/>
            <person name="Slot J.C."/>
            <person name="Ahrendt S."/>
            <person name="Moore L.P."/>
            <person name="Eastman K.E."/>
            <person name="Scott K."/>
            <person name="Konkel Z."/>
            <person name="Mondo S.J."/>
            <person name="Kuo A."/>
            <person name="Hayes R.D."/>
            <person name="Haridas S."/>
            <person name="Andreopoulos B."/>
            <person name="Riley R."/>
            <person name="LaButti K."/>
            <person name="Pangilinan J."/>
            <person name="Lipzen A."/>
            <person name="Amirebrahimi M."/>
            <person name="Yan J."/>
            <person name="Adam C."/>
            <person name="Keymanesh K."/>
            <person name="Ng V."/>
            <person name="Louie K."/>
            <person name="Northen T."/>
            <person name="Drula E."/>
            <person name="Henrissat B."/>
            <person name="Hsieh H.M."/>
            <person name="Youens-Clark K."/>
            <person name="Lutzoni F."/>
            <person name="Miadlikowska J."/>
            <person name="Eastwood D.C."/>
            <person name="Hamelin R.C."/>
            <person name="Grigoriev I.V."/>
            <person name="U'Ren J.M."/>
        </authorList>
    </citation>
    <scope>NUCLEOTIDE SEQUENCE [LARGE SCALE GENOMIC DNA]</scope>
    <source>
        <strain evidence="1 2">CBS 119005</strain>
    </source>
</reference>
<evidence type="ECO:0000313" key="2">
    <source>
        <dbReference type="Proteomes" id="UP001497700"/>
    </source>
</evidence>
<organism evidence="1 2">
    <name type="scientific">Hypoxylon rubiginosum</name>
    <dbReference type="NCBI Taxonomy" id="110542"/>
    <lineage>
        <taxon>Eukaryota</taxon>
        <taxon>Fungi</taxon>
        <taxon>Dikarya</taxon>
        <taxon>Ascomycota</taxon>
        <taxon>Pezizomycotina</taxon>
        <taxon>Sordariomycetes</taxon>
        <taxon>Xylariomycetidae</taxon>
        <taxon>Xylariales</taxon>
        <taxon>Hypoxylaceae</taxon>
        <taxon>Hypoxylon</taxon>
    </lineage>
</organism>
<dbReference type="Proteomes" id="UP001497700">
    <property type="component" value="Unassembled WGS sequence"/>
</dbReference>
<keyword evidence="2" id="KW-1185">Reference proteome</keyword>
<sequence>MICGHTAIDRSDIYIGTADGLPNVFVPRENFYSIPRNTQAKALLQRVLGRRDPFYGFGGMSCTVYDTAWVSMVTEMSHGVKQWLFPESFHYIISTQLENGGWEATTSQTDGILNTASSLYSLIKHAREPLQIRQISDDELRERVERAVTALQSQLTEWDVLASSQVGFEVIIPSLLELLENEGYMFEFGDRAELFRLRATKLKYFTPELLYGKSKLSIIHSLESFIGKVDFNKVAHHKVHGSMMASPSSTAAYLMNISTEDNEAKAYLQHVVNASPNRDGGVPSAYPSTYFEYTWIISTLLKSGFSSSDLECLELIEIVETITQAFQNDNAVIGFAPSLNPDADDTSKGILALSLLKQSIPLNRMISMFETDTHFCTYPGERDPSYSANCHVLLAILHHPDKALYPNHIMKIVQFLCGQWWVTDGKIRDKWNHAHLYPFLLLTEAFTDLLALVDDDTIPGLLDPDLKSRVSITLFQSCLRTMLLQKESGSWEDSVEITAYGVLILSTARRLCVFEDIQDAVNSAIQKGIDFILSPNQATKLPDNLWIEKVSYRSPFLTDSYVLAALKASTTPITRIRIGRSIWNPTLRKKMQPYVQLLLATPLFSDVPDWKILASMTEATLFQPKLEALRLRIFPREDMAKDKYFAMIPFTWTACNNRSLTFAPTSLLFKMMIISFLNYQADDSLGKVRKQIGNLFIDDASDSGEPIDERLPLFVKHVLADEDVVRASYWDRKHLRQQLRAFLLAHVDQIEDNLSFGTQSDKDIFSSGSRTFHDWVHTTSANHTSCPYSLAYFSCLISGSISRGADCFPTARQKYLASDACQHLATMCRMYNDIGSIARDREEGNLNSVDFPDFRSTNMALEWEKRSTIDDRKHALFELAEYERNALDEALRCLRKEPHIPGVPSVLARAEQRKMAIWDMFVDVTNLYGQIYVVRDMSVQIKPS</sequence>